<dbReference type="InterPro" id="IPR028082">
    <property type="entry name" value="Peripla_BP_I"/>
</dbReference>
<dbReference type="EMBL" id="JAEUAX010000002">
    <property type="protein sequence ID" value="MBW9109074.1"/>
    <property type="molecule type" value="Genomic_DNA"/>
</dbReference>
<sequence>MPRPPRADRSTRVTIADVAARAGVSLSTVSRALNGNPTVDPALAERVKAAADALDYTASPVARSLVLGRTQTVAVIVPDLGNPTFQAILRGLSHAAAADDYHVLVADSAESVEEERVLAGTTRRRTDGVILCAPRLPQDELDRLVGGLRPVVLINRTSGEVPSVGADYRTALSTELAHLHELGHRRIVFLAGAPGSVANTARLDAIAAFVAEHPDTEVAEIPCGVDFEAGAAAGTAVRASGATAAVAFNDLVAMGLLSAVQADGCRVPDDLSIVGFDDIPFARYTTPPLTTAAVPATELGAQAWARMRELLEGAEPGHPLTVLPELTIRGTTGRART</sequence>
<dbReference type="PRINTS" id="PR00036">
    <property type="entry name" value="HTHLACI"/>
</dbReference>
<dbReference type="PANTHER" id="PTHR30146">
    <property type="entry name" value="LACI-RELATED TRANSCRIPTIONAL REPRESSOR"/>
    <property type="match status" value="1"/>
</dbReference>
<dbReference type="Gene3D" id="1.10.260.40">
    <property type="entry name" value="lambda repressor-like DNA-binding domains"/>
    <property type="match status" value="1"/>
</dbReference>
<dbReference type="RefSeq" id="WP_220338888.1">
    <property type="nucleotide sequence ID" value="NZ_JAEUAX010000002.1"/>
</dbReference>
<gene>
    <name evidence="5" type="ORF">JNB61_04780</name>
</gene>
<dbReference type="PANTHER" id="PTHR30146:SF109">
    <property type="entry name" value="HTH-TYPE TRANSCRIPTIONAL REGULATOR GALS"/>
    <property type="match status" value="1"/>
</dbReference>
<comment type="caution">
    <text evidence="5">The sequence shown here is derived from an EMBL/GenBank/DDBJ whole genome shotgun (WGS) entry which is preliminary data.</text>
</comment>
<keyword evidence="1" id="KW-0805">Transcription regulation</keyword>
<dbReference type="CDD" id="cd06267">
    <property type="entry name" value="PBP1_LacI_sugar_binding-like"/>
    <property type="match status" value="1"/>
</dbReference>
<evidence type="ECO:0000256" key="1">
    <source>
        <dbReference type="ARBA" id="ARBA00023015"/>
    </source>
</evidence>
<organism evidence="5 6">
    <name type="scientific">Microbacterium ureisolvens</name>
    <dbReference type="NCBI Taxonomy" id="2781186"/>
    <lineage>
        <taxon>Bacteria</taxon>
        <taxon>Bacillati</taxon>
        <taxon>Actinomycetota</taxon>
        <taxon>Actinomycetes</taxon>
        <taxon>Micrococcales</taxon>
        <taxon>Microbacteriaceae</taxon>
        <taxon>Microbacterium</taxon>
    </lineage>
</organism>
<evidence type="ECO:0000313" key="5">
    <source>
        <dbReference type="EMBL" id="MBW9109074.1"/>
    </source>
</evidence>
<dbReference type="Gene3D" id="3.40.50.2300">
    <property type="match status" value="2"/>
</dbReference>
<protein>
    <submittedName>
        <fullName evidence="5">LacI family DNA-binding transcriptional regulator</fullName>
    </submittedName>
</protein>
<dbReference type="GO" id="GO:0003677">
    <property type="term" value="F:DNA binding"/>
    <property type="evidence" value="ECO:0007669"/>
    <property type="project" value="UniProtKB-KW"/>
</dbReference>
<feature type="domain" description="HTH lacI-type" evidence="4">
    <location>
        <begin position="13"/>
        <end position="67"/>
    </location>
</feature>
<dbReference type="Pfam" id="PF00356">
    <property type="entry name" value="LacI"/>
    <property type="match status" value="1"/>
</dbReference>
<dbReference type="SUPFAM" id="SSF53822">
    <property type="entry name" value="Periplasmic binding protein-like I"/>
    <property type="match status" value="1"/>
</dbReference>
<dbReference type="PROSITE" id="PS50932">
    <property type="entry name" value="HTH_LACI_2"/>
    <property type="match status" value="1"/>
</dbReference>
<dbReference type="InterPro" id="IPR000843">
    <property type="entry name" value="HTH_LacI"/>
</dbReference>
<evidence type="ECO:0000256" key="2">
    <source>
        <dbReference type="ARBA" id="ARBA00023125"/>
    </source>
</evidence>
<evidence type="ECO:0000259" key="4">
    <source>
        <dbReference type="PROSITE" id="PS50932"/>
    </source>
</evidence>
<evidence type="ECO:0000313" key="6">
    <source>
        <dbReference type="Proteomes" id="UP000777440"/>
    </source>
</evidence>
<keyword evidence="2 5" id="KW-0238">DNA-binding</keyword>
<dbReference type="Proteomes" id="UP000777440">
    <property type="component" value="Unassembled WGS sequence"/>
</dbReference>
<dbReference type="PROSITE" id="PS00356">
    <property type="entry name" value="HTH_LACI_1"/>
    <property type="match status" value="1"/>
</dbReference>
<dbReference type="SUPFAM" id="SSF47413">
    <property type="entry name" value="lambda repressor-like DNA-binding domains"/>
    <property type="match status" value="1"/>
</dbReference>
<dbReference type="CDD" id="cd01392">
    <property type="entry name" value="HTH_LacI"/>
    <property type="match status" value="1"/>
</dbReference>
<accession>A0ABS7HUN9</accession>
<dbReference type="Pfam" id="PF13377">
    <property type="entry name" value="Peripla_BP_3"/>
    <property type="match status" value="1"/>
</dbReference>
<keyword evidence="3" id="KW-0804">Transcription</keyword>
<keyword evidence="6" id="KW-1185">Reference proteome</keyword>
<dbReference type="InterPro" id="IPR010982">
    <property type="entry name" value="Lambda_DNA-bd_dom_sf"/>
</dbReference>
<dbReference type="SMART" id="SM00354">
    <property type="entry name" value="HTH_LACI"/>
    <property type="match status" value="1"/>
</dbReference>
<reference evidence="5 6" key="1">
    <citation type="journal article" date="2021" name="MBio">
        <title>Poor Competitiveness of Bradyrhizobium in Pigeon Pea Root Colonization in Indian Soils.</title>
        <authorList>
            <person name="Chalasani D."/>
            <person name="Basu A."/>
            <person name="Pullabhotla S.V.S.R.N."/>
            <person name="Jorrin B."/>
            <person name="Neal A.L."/>
            <person name="Poole P.S."/>
            <person name="Podile A.R."/>
            <person name="Tkacz A."/>
        </authorList>
    </citation>
    <scope>NUCLEOTIDE SEQUENCE [LARGE SCALE GENOMIC DNA]</scope>
    <source>
        <strain evidence="5 6">HU12</strain>
    </source>
</reference>
<dbReference type="InterPro" id="IPR046335">
    <property type="entry name" value="LacI/GalR-like_sensor"/>
</dbReference>
<proteinExistence type="predicted"/>
<evidence type="ECO:0000256" key="3">
    <source>
        <dbReference type="ARBA" id="ARBA00023163"/>
    </source>
</evidence>
<name>A0ABS7HUN9_9MICO</name>